<proteinExistence type="predicted"/>
<gene>
    <name evidence="1" type="ORF">QWZ15_19990</name>
</gene>
<keyword evidence="2" id="KW-1185">Reference proteome</keyword>
<organism evidence="1 2">
    <name type="scientific">Cyclobacterium jeungdonense</name>
    <dbReference type="NCBI Taxonomy" id="708087"/>
    <lineage>
        <taxon>Bacteria</taxon>
        <taxon>Pseudomonadati</taxon>
        <taxon>Bacteroidota</taxon>
        <taxon>Cytophagia</taxon>
        <taxon>Cytophagales</taxon>
        <taxon>Cyclobacteriaceae</taxon>
        <taxon>Cyclobacterium</taxon>
    </lineage>
</organism>
<name>A0ABT8CBC7_9BACT</name>
<sequence>MTELQEFIEAYSDLLKSDDVIVHCDNDGNIYSTIEAAYAAKKSGKSIELINLKETAMEELNDMGITKSEASQMVQLLEFLYSGKRGRKSKR</sequence>
<dbReference type="RefSeq" id="WP_163383377.1">
    <property type="nucleotide sequence ID" value="NZ_JAUFQS010000047.1"/>
</dbReference>
<evidence type="ECO:0000313" key="2">
    <source>
        <dbReference type="Proteomes" id="UP001236663"/>
    </source>
</evidence>
<accession>A0ABT8CBC7</accession>
<comment type="caution">
    <text evidence="1">The sequence shown here is derived from an EMBL/GenBank/DDBJ whole genome shotgun (WGS) entry which is preliminary data.</text>
</comment>
<dbReference type="Proteomes" id="UP001236663">
    <property type="component" value="Unassembled WGS sequence"/>
</dbReference>
<reference evidence="2" key="1">
    <citation type="journal article" date="2019" name="Int. J. Syst. Evol. Microbiol.">
        <title>The Global Catalogue of Microorganisms (GCM) 10K type strain sequencing project: providing services to taxonomists for standard genome sequencing and annotation.</title>
        <authorList>
            <consortium name="The Broad Institute Genomics Platform"/>
            <consortium name="The Broad Institute Genome Sequencing Center for Infectious Disease"/>
            <person name="Wu L."/>
            <person name="Ma J."/>
        </authorList>
    </citation>
    <scope>NUCLEOTIDE SEQUENCE [LARGE SCALE GENOMIC DNA]</scope>
    <source>
        <strain evidence="2">CECT 7706</strain>
    </source>
</reference>
<dbReference type="EMBL" id="JAUFQS010000047">
    <property type="protein sequence ID" value="MDN3690113.1"/>
    <property type="molecule type" value="Genomic_DNA"/>
</dbReference>
<evidence type="ECO:0000313" key="1">
    <source>
        <dbReference type="EMBL" id="MDN3690113.1"/>
    </source>
</evidence>
<protein>
    <submittedName>
        <fullName evidence="1">Uncharacterized protein</fullName>
    </submittedName>
</protein>